<feature type="region of interest" description="Disordered" evidence="1">
    <location>
        <begin position="96"/>
        <end position="116"/>
    </location>
</feature>
<accession>A0ABN8HSS9</accession>
<dbReference type="EMBL" id="OW152824">
    <property type="protein sequence ID" value="CAH2040651.1"/>
    <property type="molecule type" value="Genomic_DNA"/>
</dbReference>
<name>A0ABN8HSS9_9NEOP</name>
<keyword evidence="3" id="KW-1185">Reference proteome</keyword>
<dbReference type="Proteomes" id="UP000837857">
    <property type="component" value="Chromosome 12"/>
</dbReference>
<feature type="region of interest" description="Disordered" evidence="1">
    <location>
        <begin position="1"/>
        <end position="64"/>
    </location>
</feature>
<sequence length="339" mass="37925">MIKTRAARRKELEGTQDQPQQSADEKPKSDGGPTDILEKGIPVKYPPSEKSRRSSSSSIRAQRHKLELEAAKEKARIQMELIDKKLAADLNNLEYSSRSSRSHTNEEVERWLERSQQLEQPAPEDALTTGGLCPPATENATTGNAAAGNDYGTVQMLASTLKDLAAASTSHSRSANLLSRISTPQDLPMFSGDPMDWLQFRQAYEESTQVCNFSPKENSWRLRKCLHGPAKEAVTALLITATSPDVVMATLELQFGKRNEPCATLTPLGWCLHGRVPAHLAGERTCHINLYLSKDLEEAQSEQRILAELHDEISYRFRDCKWLESDYTADYVMNDYTDD</sequence>
<organism evidence="2 3">
    <name type="scientific">Iphiclides podalirius</name>
    <name type="common">scarce swallowtail</name>
    <dbReference type="NCBI Taxonomy" id="110791"/>
    <lineage>
        <taxon>Eukaryota</taxon>
        <taxon>Metazoa</taxon>
        <taxon>Ecdysozoa</taxon>
        <taxon>Arthropoda</taxon>
        <taxon>Hexapoda</taxon>
        <taxon>Insecta</taxon>
        <taxon>Pterygota</taxon>
        <taxon>Neoptera</taxon>
        <taxon>Endopterygota</taxon>
        <taxon>Lepidoptera</taxon>
        <taxon>Glossata</taxon>
        <taxon>Ditrysia</taxon>
        <taxon>Papilionoidea</taxon>
        <taxon>Papilionidae</taxon>
        <taxon>Papilioninae</taxon>
        <taxon>Iphiclides</taxon>
    </lineage>
</organism>
<gene>
    <name evidence="2" type="ORF">IPOD504_LOCUS2707</name>
</gene>
<evidence type="ECO:0000256" key="1">
    <source>
        <dbReference type="SAM" id="MobiDB-lite"/>
    </source>
</evidence>
<evidence type="ECO:0000313" key="2">
    <source>
        <dbReference type="EMBL" id="CAH2040651.1"/>
    </source>
</evidence>
<evidence type="ECO:0000313" key="3">
    <source>
        <dbReference type="Proteomes" id="UP000837857"/>
    </source>
</evidence>
<feature type="compositionally biased region" description="Basic and acidic residues" evidence="1">
    <location>
        <begin position="103"/>
        <end position="113"/>
    </location>
</feature>
<proteinExistence type="predicted"/>
<feature type="non-terminal residue" evidence="2">
    <location>
        <position position="1"/>
    </location>
</feature>
<protein>
    <submittedName>
        <fullName evidence="2">Uncharacterized protein</fullName>
    </submittedName>
</protein>
<reference evidence="2" key="1">
    <citation type="submission" date="2022-03" db="EMBL/GenBank/DDBJ databases">
        <authorList>
            <person name="Martin H S."/>
        </authorList>
    </citation>
    <scope>NUCLEOTIDE SEQUENCE</scope>
</reference>